<feature type="domain" description="Xylanolytic transcriptional activator regulatory" evidence="2">
    <location>
        <begin position="249"/>
        <end position="321"/>
    </location>
</feature>
<evidence type="ECO:0000256" key="1">
    <source>
        <dbReference type="ARBA" id="ARBA00023242"/>
    </source>
</evidence>
<protein>
    <recommendedName>
        <fullName evidence="2">Xylanolytic transcriptional activator regulatory domain-containing protein</fullName>
    </recommendedName>
</protein>
<accession>A0A178ZRV4</accession>
<reference evidence="3 4" key="1">
    <citation type="submission" date="2016-04" db="EMBL/GenBank/DDBJ databases">
        <title>Draft genome of Fonsecaea erecta CBS 125763.</title>
        <authorList>
            <person name="Weiss V.A."/>
            <person name="Vicente V.A."/>
            <person name="Raittz R.T."/>
            <person name="Moreno L.F."/>
            <person name="De Souza E.M."/>
            <person name="Pedrosa F.O."/>
            <person name="Steffens M.B."/>
            <person name="Faoro H."/>
            <person name="Tadra-Sfeir M.Z."/>
            <person name="Najafzadeh M.J."/>
            <person name="Felipe M.S."/>
            <person name="Teixeira M."/>
            <person name="Sun J."/>
            <person name="Xi L."/>
            <person name="Gomes R."/>
            <person name="De Azevedo C.M."/>
            <person name="Salgado C.G."/>
            <person name="Da Silva M.B."/>
            <person name="Nascimento M.F."/>
            <person name="Queiroz-Telles F."/>
            <person name="Attili D.S."/>
            <person name="Gorbushina A."/>
        </authorList>
    </citation>
    <scope>NUCLEOTIDE SEQUENCE [LARGE SCALE GENOMIC DNA]</scope>
    <source>
        <strain evidence="3 4">CBS 125763</strain>
    </source>
</reference>
<keyword evidence="1" id="KW-0539">Nucleus</keyword>
<dbReference type="EMBL" id="LVYI01000002">
    <property type="protein sequence ID" value="OAP62539.1"/>
    <property type="molecule type" value="Genomic_DNA"/>
</dbReference>
<evidence type="ECO:0000313" key="3">
    <source>
        <dbReference type="EMBL" id="OAP62539.1"/>
    </source>
</evidence>
<comment type="caution">
    <text evidence="3">The sequence shown here is derived from an EMBL/GenBank/DDBJ whole genome shotgun (WGS) entry which is preliminary data.</text>
</comment>
<evidence type="ECO:0000313" key="4">
    <source>
        <dbReference type="Proteomes" id="UP000078343"/>
    </source>
</evidence>
<dbReference type="STRING" id="1367422.A0A178ZRV4"/>
<dbReference type="AlphaFoldDB" id="A0A178ZRV4"/>
<dbReference type="GO" id="GO:0006351">
    <property type="term" value="P:DNA-templated transcription"/>
    <property type="evidence" value="ECO:0007669"/>
    <property type="project" value="InterPro"/>
</dbReference>
<dbReference type="Proteomes" id="UP000078343">
    <property type="component" value="Unassembled WGS sequence"/>
</dbReference>
<dbReference type="RefSeq" id="XP_018695906.1">
    <property type="nucleotide sequence ID" value="XM_018833282.1"/>
</dbReference>
<dbReference type="CDD" id="cd12148">
    <property type="entry name" value="fungal_TF_MHR"/>
    <property type="match status" value="1"/>
</dbReference>
<dbReference type="SMART" id="SM00906">
    <property type="entry name" value="Fungal_trans"/>
    <property type="match status" value="1"/>
</dbReference>
<gene>
    <name evidence="3" type="ORF">AYL99_01766</name>
</gene>
<keyword evidence="4" id="KW-1185">Reference proteome</keyword>
<organism evidence="3 4">
    <name type="scientific">Fonsecaea erecta</name>
    <dbReference type="NCBI Taxonomy" id="1367422"/>
    <lineage>
        <taxon>Eukaryota</taxon>
        <taxon>Fungi</taxon>
        <taxon>Dikarya</taxon>
        <taxon>Ascomycota</taxon>
        <taxon>Pezizomycotina</taxon>
        <taxon>Eurotiomycetes</taxon>
        <taxon>Chaetothyriomycetidae</taxon>
        <taxon>Chaetothyriales</taxon>
        <taxon>Herpotrichiellaceae</taxon>
        <taxon>Fonsecaea</taxon>
    </lineage>
</organism>
<name>A0A178ZRV4_9EURO</name>
<dbReference type="InterPro" id="IPR007219">
    <property type="entry name" value="XnlR_reg_dom"/>
</dbReference>
<dbReference type="PANTHER" id="PTHR47425">
    <property type="entry name" value="FARB-RELATED"/>
    <property type="match status" value="1"/>
</dbReference>
<proteinExistence type="predicted"/>
<evidence type="ECO:0000259" key="2">
    <source>
        <dbReference type="SMART" id="SM00906"/>
    </source>
</evidence>
<dbReference type="Pfam" id="PF04082">
    <property type="entry name" value="Fungal_trans"/>
    <property type="match status" value="1"/>
</dbReference>
<dbReference type="InterPro" id="IPR052761">
    <property type="entry name" value="Fungal_Detox/Toxin_TFs"/>
</dbReference>
<sequence length="677" mass="75808">MLGPSFFEGKQHGPQSPICDAIIDFGDVNGTGSDGSEFAAAKGGVGDRPFNIFGRSGNTTINISATPQIFNSLDTDVAMDDGQTFQTHFLAPYPSPTQTILPDLYRPPLPPYITPLQKTLSTDDYHHLQRKGAFNMPDLETRDLLLRAYVRWIYPFTPMLDLEKILSAVSSNGNTGTTSLLLFQAMMFAAAAYVNIESRDGKHKKTRGIFYERARLLHDFDVEVDRLIICQAAILLSFWDGDSEGVRDSYYWIGIATLHATSIGLNFDPTSSLADPKLRCSFKMTWWTLVIRDRLLAVALRRPVQNKVFRFHVPMLHSDDFRLKPLLEALQKSLQVNDIGLPELETLASACMALAQLSEYIDRVLTVQYTVQRTPTTAGQNATAVSLVPRVNGSRSMEIMTCGQELQNWYGYLPTEVQKLELGSHDIEIGGEIKIVRVHKALLTGYYAMTLMTLYRPLLNLSCSSANETKLKILSMKMLSQAAKSITSIFTSLYADHLISWLPDTAIAILEPAVATHLLYSMSEVDAVRDTSFQKFYLCWRILQQLGEVYYLAETTMSMLNAAAQRLKSLPDLKMVTSATCSQLLDAICPPDQDKTTTSEIVPFVGVVGDQKKHRSDLAADWGDLKKTWEERRNQTQVFATYGHNFDLELSCASDVNTFDQLIYWDAADEELRANND</sequence>
<dbReference type="PANTHER" id="PTHR47425:SF3">
    <property type="entry name" value="ZN(II)2CYS6 TRANSCRIPTION FACTOR (EUROFUNG)"/>
    <property type="match status" value="1"/>
</dbReference>
<dbReference type="GO" id="GO:0008270">
    <property type="term" value="F:zinc ion binding"/>
    <property type="evidence" value="ECO:0007669"/>
    <property type="project" value="InterPro"/>
</dbReference>
<dbReference type="GO" id="GO:0003677">
    <property type="term" value="F:DNA binding"/>
    <property type="evidence" value="ECO:0007669"/>
    <property type="project" value="InterPro"/>
</dbReference>
<dbReference type="GeneID" id="30005936"/>
<dbReference type="OrthoDB" id="4115221at2759"/>